<evidence type="ECO:0000313" key="2">
    <source>
        <dbReference type="Proteomes" id="UP000028990"/>
    </source>
</evidence>
<keyword evidence="2" id="KW-1185">Reference proteome</keyword>
<protein>
    <submittedName>
        <fullName evidence="1">Uncharacterized protein</fullName>
    </submittedName>
</protein>
<gene>
    <name evidence="1" type="ORF">H920_10623</name>
</gene>
<name>A0A091DA32_FUKDA</name>
<dbReference type="EMBL" id="KN122834">
    <property type="protein sequence ID" value="KFO27942.1"/>
    <property type="molecule type" value="Genomic_DNA"/>
</dbReference>
<dbReference type="AlphaFoldDB" id="A0A091DA32"/>
<accession>A0A091DA32</accession>
<sequence>MYDSELWVSALEGPKRLPENGPGKEGASELDEAKLTTSWMCWWARRHCSSHWSQAADPKGWDDCLASELSLVGGPGLLGRTQLALLGAWSLVETESSPGQLHIRSLVEGPWRSLGLAPSDGMAGAGGWKVTGPGPTLD</sequence>
<proteinExistence type="predicted"/>
<dbReference type="Proteomes" id="UP000028990">
    <property type="component" value="Unassembled WGS sequence"/>
</dbReference>
<reference evidence="1 2" key="1">
    <citation type="submission" date="2013-11" db="EMBL/GenBank/DDBJ databases">
        <title>The Damaraland mole rat (Fukomys damarensis) genome and evolution of African mole rats.</title>
        <authorList>
            <person name="Gladyshev V.N."/>
            <person name="Fang X."/>
        </authorList>
    </citation>
    <scope>NUCLEOTIDE SEQUENCE [LARGE SCALE GENOMIC DNA]</scope>
    <source>
        <tissue evidence="1">Liver</tissue>
    </source>
</reference>
<evidence type="ECO:0000313" key="1">
    <source>
        <dbReference type="EMBL" id="KFO27942.1"/>
    </source>
</evidence>
<organism evidence="1 2">
    <name type="scientific">Fukomys damarensis</name>
    <name type="common">Damaraland mole rat</name>
    <name type="synonym">Cryptomys damarensis</name>
    <dbReference type="NCBI Taxonomy" id="885580"/>
    <lineage>
        <taxon>Eukaryota</taxon>
        <taxon>Metazoa</taxon>
        <taxon>Chordata</taxon>
        <taxon>Craniata</taxon>
        <taxon>Vertebrata</taxon>
        <taxon>Euteleostomi</taxon>
        <taxon>Mammalia</taxon>
        <taxon>Eutheria</taxon>
        <taxon>Euarchontoglires</taxon>
        <taxon>Glires</taxon>
        <taxon>Rodentia</taxon>
        <taxon>Hystricomorpha</taxon>
        <taxon>Bathyergidae</taxon>
        <taxon>Fukomys</taxon>
    </lineage>
</organism>